<feature type="transmembrane region" description="Helical" evidence="4">
    <location>
        <begin position="314"/>
        <end position="333"/>
    </location>
</feature>
<dbReference type="PANTHER" id="PTHR43630:SF1">
    <property type="entry name" value="POLY-BETA-1,6-N-ACETYL-D-GLUCOSAMINE SYNTHASE"/>
    <property type="match status" value="1"/>
</dbReference>
<dbReference type="RefSeq" id="WP_090836550.1">
    <property type="nucleotide sequence ID" value="NZ_FORM01000001.1"/>
</dbReference>
<keyword evidence="4" id="KW-0812">Transmembrane</keyword>
<dbReference type="InterPro" id="IPR029044">
    <property type="entry name" value="Nucleotide-diphossugar_trans"/>
</dbReference>
<evidence type="ECO:0000313" key="7">
    <source>
        <dbReference type="Proteomes" id="UP000199559"/>
    </source>
</evidence>
<protein>
    <submittedName>
        <fullName evidence="6">Glycosyltransferase, catalytic subunit of cellulose synthase and poly-beta-1,6-N-acetylglucosamine synthase</fullName>
    </submittedName>
</protein>
<dbReference type="Gene3D" id="3.90.550.10">
    <property type="entry name" value="Spore Coat Polysaccharide Biosynthesis Protein SpsA, Chain A"/>
    <property type="match status" value="1"/>
</dbReference>
<feature type="transmembrane region" description="Helical" evidence="4">
    <location>
        <begin position="285"/>
        <end position="308"/>
    </location>
</feature>
<keyword evidence="4" id="KW-0472">Membrane</keyword>
<evidence type="ECO:0000259" key="5">
    <source>
        <dbReference type="Pfam" id="PF00535"/>
    </source>
</evidence>
<evidence type="ECO:0000256" key="3">
    <source>
        <dbReference type="ARBA" id="ARBA00022679"/>
    </source>
</evidence>
<dbReference type="SUPFAM" id="SSF53448">
    <property type="entry name" value="Nucleotide-diphospho-sugar transferases"/>
    <property type="match status" value="1"/>
</dbReference>
<dbReference type="EMBL" id="FORM01000001">
    <property type="protein sequence ID" value="SFI51587.1"/>
    <property type="molecule type" value="Genomic_DNA"/>
</dbReference>
<accession>A0A1I3IUM2</accession>
<sequence length="377" mass="43256">MEITIIIIILLYLFLIGVFVIGFDKVKEYRLRDLAPKTTFTVVIPFRNEAENLPKLIASLLNLNYPKDLFEVLLVNDDSEDQSVDIIQKHLSQNKSNRLFIKTIDNQRLTQSPKKDAITTAVTQAKHEWILTTDADCTVPNYWLDSFDNYIQDHSLKMLAGPVTYNSNNRLFNAFQTLDFLSLIGATIGAFGIRKPFLCNGANLAYKKDFFTSLNGFEGNSNIASGDDIFLMEKALKEDKNAVHFLKSEQAIVNTAPQKNIKDLLSQRIRWASKTRHYNNTFAKIVGLLVLIANASIVISIVLTALGLFKTKTFAYLFFIKIAIDYLLLYKTSQFFNKQETLKHYVWSCFIYPFFSVYVAFIALFTNYKWKGRSFKK</sequence>
<feature type="transmembrane region" description="Helical" evidence="4">
    <location>
        <begin position="6"/>
        <end position="23"/>
    </location>
</feature>
<dbReference type="Pfam" id="PF00535">
    <property type="entry name" value="Glycos_transf_2"/>
    <property type="match status" value="1"/>
</dbReference>
<dbReference type="GO" id="GO:0016757">
    <property type="term" value="F:glycosyltransferase activity"/>
    <property type="evidence" value="ECO:0007669"/>
    <property type="project" value="UniProtKB-KW"/>
</dbReference>
<name>A0A1I3IUM2_9FLAO</name>
<keyword evidence="2" id="KW-0328">Glycosyltransferase</keyword>
<dbReference type="AlphaFoldDB" id="A0A1I3IUM2"/>
<dbReference type="PANTHER" id="PTHR43630">
    <property type="entry name" value="POLY-BETA-1,6-N-ACETYL-D-GLUCOSAMINE SYNTHASE"/>
    <property type="match status" value="1"/>
</dbReference>
<evidence type="ECO:0000256" key="1">
    <source>
        <dbReference type="ARBA" id="ARBA00006739"/>
    </source>
</evidence>
<dbReference type="CDD" id="cd04192">
    <property type="entry name" value="GT_2_like_e"/>
    <property type="match status" value="1"/>
</dbReference>
<evidence type="ECO:0000256" key="2">
    <source>
        <dbReference type="ARBA" id="ARBA00022676"/>
    </source>
</evidence>
<feature type="transmembrane region" description="Helical" evidence="4">
    <location>
        <begin position="345"/>
        <end position="368"/>
    </location>
</feature>
<dbReference type="STRING" id="1144750.SAMN05443431_101118"/>
<reference evidence="7" key="1">
    <citation type="submission" date="2016-10" db="EMBL/GenBank/DDBJ databases">
        <authorList>
            <person name="Varghese N."/>
            <person name="Submissions S."/>
        </authorList>
    </citation>
    <scope>NUCLEOTIDE SEQUENCE [LARGE SCALE GENOMIC DNA]</scope>
    <source>
        <strain evidence="7">DSM 28881</strain>
    </source>
</reference>
<dbReference type="Proteomes" id="UP000199559">
    <property type="component" value="Unassembled WGS sequence"/>
</dbReference>
<organism evidence="6 7">
    <name type="scientific">Olleya namhaensis</name>
    <dbReference type="NCBI Taxonomy" id="1144750"/>
    <lineage>
        <taxon>Bacteria</taxon>
        <taxon>Pseudomonadati</taxon>
        <taxon>Bacteroidota</taxon>
        <taxon>Flavobacteriia</taxon>
        <taxon>Flavobacteriales</taxon>
        <taxon>Flavobacteriaceae</taxon>
    </lineage>
</organism>
<proteinExistence type="inferred from homology"/>
<keyword evidence="3 6" id="KW-0808">Transferase</keyword>
<dbReference type="InterPro" id="IPR001173">
    <property type="entry name" value="Glyco_trans_2-like"/>
</dbReference>
<evidence type="ECO:0000313" key="6">
    <source>
        <dbReference type="EMBL" id="SFI51587.1"/>
    </source>
</evidence>
<gene>
    <name evidence="6" type="ORF">SAMN05443431_101118</name>
</gene>
<evidence type="ECO:0000256" key="4">
    <source>
        <dbReference type="SAM" id="Phobius"/>
    </source>
</evidence>
<keyword evidence="7" id="KW-1185">Reference proteome</keyword>
<keyword evidence="4" id="KW-1133">Transmembrane helix</keyword>
<feature type="domain" description="Glycosyltransferase 2-like" evidence="5">
    <location>
        <begin position="41"/>
        <end position="178"/>
    </location>
</feature>
<comment type="similarity">
    <text evidence="1">Belongs to the glycosyltransferase 2 family.</text>
</comment>